<comment type="caution">
    <text evidence="2">The sequence shown here is derived from an EMBL/GenBank/DDBJ whole genome shotgun (WGS) entry which is preliminary data.</text>
</comment>
<protein>
    <submittedName>
        <fullName evidence="2">Uncharacterized protein</fullName>
    </submittedName>
</protein>
<feature type="region of interest" description="Disordered" evidence="1">
    <location>
        <begin position="1"/>
        <end position="39"/>
    </location>
</feature>
<reference evidence="2" key="1">
    <citation type="submission" date="2023-05" db="EMBL/GenBank/DDBJ databases">
        <title>Nepenthes gracilis genome sequencing.</title>
        <authorList>
            <person name="Fukushima K."/>
        </authorList>
    </citation>
    <scope>NUCLEOTIDE SEQUENCE</scope>
    <source>
        <strain evidence="2">SING2019-196</strain>
    </source>
</reference>
<dbReference type="Proteomes" id="UP001279734">
    <property type="component" value="Unassembled WGS sequence"/>
</dbReference>
<dbReference type="EMBL" id="BSYO01000001">
    <property type="protein sequence ID" value="GMG99427.1"/>
    <property type="molecule type" value="Genomic_DNA"/>
</dbReference>
<evidence type="ECO:0000256" key="1">
    <source>
        <dbReference type="SAM" id="MobiDB-lite"/>
    </source>
</evidence>
<dbReference type="AlphaFoldDB" id="A0AAD3P4W0"/>
<keyword evidence="3" id="KW-1185">Reference proteome</keyword>
<organism evidence="2 3">
    <name type="scientific">Nepenthes gracilis</name>
    <name type="common">Slender pitcher plant</name>
    <dbReference type="NCBI Taxonomy" id="150966"/>
    <lineage>
        <taxon>Eukaryota</taxon>
        <taxon>Viridiplantae</taxon>
        <taxon>Streptophyta</taxon>
        <taxon>Embryophyta</taxon>
        <taxon>Tracheophyta</taxon>
        <taxon>Spermatophyta</taxon>
        <taxon>Magnoliopsida</taxon>
        <taxon>eudicotyledons</taxon>
        <taxon>Gunneridae</taxon>
        <taxon>Pentapetalae</taxon>
        <taxon>Caryophyllales</taxon>
        <taxon>Nepenthaceae</taxon>
        <taxon>Nepenthes</taxon>
    </lineage>
</organism>
<proteinExistence type="predicted"/>
<accession>A0AAD3P4W0</accession>
<evidence type="ECO:0000313" key="2">
    <source>
        <dbReference type="EMBL" id="GMG99427.1"/>
    </source>
</evidence>
<evidence type="ECO:0000313" key="3">
    <source>
        <dbReference type="Proteomes" id="UP001279734"/>
    </source>
</evidence>
<sequence>MRWQPGDVTIGEGPHSSRRMTCGSSAKRPNERHLRRQDKIKTKEATFLLINAFLQSTRSTTMKLRKDEKKTQSRNWYAPPRPRESRERRRANRYFTGESRKRGASLGVSSIQSTGVQEALKSGTPRKTGN</sequence>
<feature type="compositionally biased region" description="Basic and acidic residues" evidence="1">
    <location>
        <begin position="28"/>
        <end position="39"/>
    </location>
</feature>
<feature type="compositionally biased region" description="Polar residues" evidence="1">
    <location>
        <begin position="107"/>
        <end position="116"/>
    </location>
</feature>
<feature type="region of interest" description="Disordered" evidence="1">
    <location>
        <begin position="58"/>
        <end position="130"/>
    </location>
</feature>
<name>A0AAD3P4W0_NEPGR</name>
<gene>
    <name evidence="2" type="ORF">Nepgr_001267</name>
</gene>